<dbReference type="AlphaFoldDB" id="A0A3S5C818"/>
<evidence type="ECO:0000313" key="1">
    <source>
        <dbReference type="EMBL" id="VEL41377.1"/>
    </source>
</evidence>
<evidence type="ECO:0000313" key="2">
    <source>
        <dbReference type="Proteomes" id="UP000784294"/>
    </source>
</evidence>
<name>A0A3S5C818_9PLAT</name>
<accession>A0A3S5C818</accession>
<reference evidence="1" key="1">
    <citation type="submission" date="2018-11" db="EMBL/GenBank/DDBJ databases">
        <authorList>
            <consortium name="Pathogen Informatics"/>
        </authorList>
    </citation>
    <scope>NUCLEOTIDE SEQUENCE</scope>
</reference>
<sequence length="119" mass="12465">MSIFAQDSLISSGSATINTLNGIFTLTGSRDFDSPVGLVDVERCSRELYLSHIGRSGGACQSGTTLEGVRVPPGLEPPPYELVITNLSGLGCTKDAASAFEHRKDVAVDKKANVGSHSI</sequence>
<proteinExistence type="predicted"/>
<comment type="caution">
    <text evidence="1">The sequence shown here is derived from an EMBL/GenBank/DDBJ whole genome shotgun (WGS) entry which is preliminary data.</text>
</comment>
<gene>
    <name evidence="1" type="ORF">PXEA_LOCUS34817</name>
</gene>
<keyword evidence="2" id="KW-1185">Reference proteome</keyword>
<dbReference type="Proteomes" id="UP000784294">
    <property type="component" value="Unassembled WGS sequence"/>
</dbReference>
<dbReference type="EMBL" id="CAAALY010269050">
    <property type="protein sequence ID" value="VEL41377.1"/>
    <property type="molecule type" value="Genomic_DNA"/>
</dbReference>
<organism evidence="1 2">
    <name type="scientific">Protopolystoma xenopodis</name>
    <dbReference type="NCBI Taxonomy" id="117903"/>
    <lineage>
        <taxon>Eukaryota</taxon>
        <taxon>Metazoa</taxon>
        <taxon>Spiralia</taxon>
        <taxon>Lophotrochozoa</taxon>
        <taxon>Platyhelminthes</taxon>
        <taxon>Monogenea</taxon>
        <taxon>Polyopisthocotylea</taxon>
        <taxon>Polystomatidea</taxon>
        <taxon>Polystomatidae</taxon>
        <taxon>Protopolystoma</taxon>
    </lineage>
</organism>
<protein>
    <submittedName>
        <fullName evidence="1">Uncharacterized protein</fullName>
    </submittedName>
</protein>